<comment type="similarity">
    <text evidence="1">Belongs to the helicase family. RecQ subfamily.</text>
</comment>
<dbReference type="OrthoDB" id="9760034at2"/>
<feature type="domain" description="Helicase C-terminal" evidence="9">
    <location>
        <begin position="400"/>
        <end position="561"/>
    </location>
</feature>
<dbReference type="GO" id="GO:0003677">
    <property type="term" value="F:DNA binding"/>
    <property type="evidence" value="ECO:0007669"/>
    <property type="project" value="UniProtKB-KW"/>
</dbReference>
<protein>
    <recommendedName>
        <fullName evidence="7">DNA 3'-5' helicase</fullName>
        <ecNumber evidence="7">5.6.2.4</ecNumber>
    </recommendedName>
</protein>
<keyword evidence="2" id="KW-0547">Nucleotide-binding</keyword>
<dbReference type="GO" id="GO:0009378">
    <property type="term" value="F:four-way junction helicase activity"/>
    <property type="evidence" value="ECO:0007669"/>
    <property type="project" value="TreeGrafter"/>
</dbReference>
<dbReference type="PROSITE" id="PS51192">
    <property type="entry name" value="HELICASE_ATP_BIND_1"/>
    <property type="match status" value="1"/>
</dbReference>
<dbReference type="RefSeq" id="WP_046914109.1">
    <property type="nucleotide sequence ID" value="NZ_JADBGF010000001.1"/>
</dbReference>
<dbReference type="SUPFAM" id="SSF52540">
    <property type="entry name" value="P-loop containing nucleoside triphosphate hydrolases"/>
    <property type="match status" value="1"/>
</dbReference>
<gene>
    <name evidence="10" type="ORF">H4687_005978</name>
</gene>
<dbReference type="SMART" id="SM00490">
    <property type="entry name" value="HELICc"/>
    <property type="match status" value="1"/>
</dbReference>
<dbReference type="PROSITE" id="PS51194">
    <property type="entry name" value="HELICASE_CTER"/>
    <property type="match status" value="1"/>
</dbReference>
<evidence type="ECO:0000256" key="2">
    <source>
        <dbReference type="ARBA" id="ARBA00022741"/>
    </source>
</evidence>
<dbReference type="AlphaFoldDB" id="A0A8I0PBU8"/>
<evidence type="ECO:0000256" key="3">
    <source>
        <dbReference type="ARBA" id="ARBA00022840"/>
    </source>
</evidence>
<keyword evidence="5" id="KW-0413">Isomerase</keyword>
<comment type="catalytic activity">
    <reaction evidence="6">
        <text>Couples ATP hydrolysis with the unwinding of duplex DNA by translocating in the 3'-5' direction.</text>
        <dbReference type="EC" id="5.6.2.4"/>
    </reaction>
</comment>
<dbReference type="InterPro" id="IPR014001">
    <property type="entry name" value="Helicase_ATP-bd"/>
</dbReference>
<keyword evidence="3" id="KW-0067">ATP-binding</keyword>
<dbReference type="GeneID" id="86830517"/>
<dbReference type="EMBL" id="JADBGF010000001">
    <property type="protein sequence ID" value="MBE1599849.1"/>
    <property type="molecule type" value="Genomic_DNA"/>
</dbReference>
<evidence type="ECO:0000313" key="10">
    <source>
        <dbReference type="EMBL" id="MBE1599849.1"/>
    </source>
</evidence>
<accession>A0A8I0PBU8</accession>
<keyword evidence="4" id="KW-0238">DNA-binding</keyword>
<keyword evidence="10" id="KW-0347">Helicase</keyword>
<dbReference type="GO" id="GO:0000724">
    <property type="term" value="P:double-strand break repair via homologous recombination"/>
    <property type="evidence" value="ECO:0007669"/>
    <property type="project" value="TreeGrafter"/>
</dbReference>
<keyword evidence="10" id="KW-0378">Hydrolase</keyword>
<evidence type="ECO:0000256" key="6">
    <source>
        <dbReference type="ARBA" id="ARBA00034617"/>
    </source>
</evidence>
<proteinExistence type="inferred from homology"/>
<name>A0A8I0PBU8_9ACTN</name>
<dbReference type="GO" id="GO:0005524">
    <property type="term" value="F:ATP binding"/>
    <property type="evidence" value="ECO:0007669"/>
    <property type="project" value="UniProtKB-KW"/>
</dbReference>
<sequence>MTRDARNAFLRQGDLNVDSWTGARELLRAWPSVPPLNDDSRGTLRRLRDALAGLESGTSGWRDVAALLRQVLLEAQARGNNTGLVVPSHPLLPSHEQWSEIHCDAMPNERGLYITAKPWHPHVPESDAAAVARVDLRQVHLGRDAEHRRHLEPYPGDPFWREALGPARDRYLSIGQRQAARAVALAQPGSTVIICLPTGHGKTDVIQAPAILASRSAGVSVVVVPTVVLALDMERRTRPLMEAQGCPSPTGRYAYVGGLPEDVKRQLRDDIRTGQQRLVFASPEALVRGLRKPLEEAAEAGLLKYFVIDEAHLVEQWGNGFRPEFQTMSSHRRTWLSKAPDGLAPVTVAMSATLTTQQVGTLEELFAGPDEAQVVWASQLRHEPTYYISASETLQSRQDSVLEAVSLLPKPLALYVSTVRDAKEWGERLRASGFFRVTQVTGDSSDQDRRDAVEGWGGKSTEDDSRFSTRFDVVVGTSAFGLGVDLSDVRTVLHACLPETVDRYYQEIGRGGRDGNPSVAYMVTAPGDRDIAEVLGSEPVITSEKALKRWDAMFRREQQLGGSRYRLDLDSRPSHVSEDSETNRSWNVRVLNLMVRAKLIELHVPQPPQREEGELESVWAERVDEFRKNVGTRAEVTIKDPQVNTAERFISRFEAERQKLLDHQKKSLTGLEEALGGSQCIGDVLGEYYRLRRGRTSLPTRVTCRGCPNCRATGRPDKSGFYRLAGEPRPWLRFPVPPPNDPLARYRDGLACLSLWWEGEQEQRLHVPRLLERLVRRGIAVVGGPGVTTRCRDVLRKAARTYPVVFDEDAELLKSWAGPVVWILDDSPSLDYDTAARFSSEDITYLLHPRHTRHPDRTNDPLIDIHRAKLPVFRALEEI</sequence>
<dbReference type="GO" id="GO:0005694">
    <property type="term" value="C:chromosome"/>
    <property type="evidence" value="ECO:0007669"/>
    <property type="project" value="TreeGrafter"/>
</dbReference>
<evidence type="ECO:0000256" key="5">
    <source>
        <dbReference type="ARBA" id="ARBA00023235"/>
    </source>
</evidence>
<comment type="caution">
    <text evidence="10">The sequence shown here is derived from an EMBL/GenBank/DDBJ whole genome shotgun (WGS) entry which is preliminary data.</text>
</comment>
<dbReference type="InterPro" id="IPR011545">
    <property type="entry name" value="DEAD/DEAH_box_helicase_dom"/>
</dbReference>
<dbReference type="Pfam" id="PF00270">
    <property type="entry name" value="DEAD"/>
    <property type="match status" value="1"/>
</dbReference>
<organism evidence="10 11">
    <name type="scientific">Streptomyces stelliscabiei</name>
    <dbReference type="NCBI Taxonomy" id="146820"/>
    <lineage>
        <taxon>Bacteria</taxon>
        <taxon>Bacillati</taxon>
        <taxon>Actinomycetota</taxon>
        <taxon>Actinomycetes</taxon>
        <taxon>Kitasatosporales</taxon>
        <taxon>Streptomycetaceae</taxon>
        <taxon>Streptomyces</taxon>
    </lineage>
</organism>
<evidence type="ECO:0000256" key="7">
    <source>
        <dbReference type="ARBA" id="ARBA00034808"/>
    </source>
</evidence>
<dbReference type="Proteomes" id="UP000629287">
    <property type="component" value="Unassembled WGS sequence"/>
</dbReference>
<dbReference type="PANTHER" id="PTHR13710:SF105">
    <property type="entry name" value="ATP-DEPENDENT DNA HELICASE Q1"/>
    <property type="match status" value="1"/>
</dbReference>
<dbReference type="EC" id="5.6.2.4" evidence="7"/>
<evidence type="ECO:0000256" key="1">
    <source>
        <dbReference type="ARBA" id="ARBA00005446"/>
    </source>
</evidence>
<dbReference type="PANTHER" id="PTHR13710">
    <property type="entry name" value="DNA HELICASE RECQ FAMILY MEMBER"/>
    <property type="match status" value="1"/>
</dbReference>
<reference evidence="10 11" key="1">
    <citation type="submission" date="2020-10" db="EMBL/GenBank/DDBJ databases">
        <title>Sequencing the genomes of 1000 actinobacteria strains.</title>
        <authorList>
            <person name="Klenk H.-P."/>
        </authorList>
    </citation>
    <scope>NUCLEOTIDE SEQUENCE [LARGE SCALE GENOMIC DNA]</scope>
    <source>
        <strain evidence="10 11">DSM 41803</strain>
    </source>
</reference>
<evidence type="ECO:0000259" key="8">
    <source>
        <dbReference type="PROSITE" id="PS51192"/>
    </source>
</evidence>
<evidence type="ECO:0000259" key="9">
    <source>
        <dbReference type="PROSITE" id="PS51194"/>
    </source>
</evidence>
<dbReference type="SMART" id="SM00487">
    <property type="entry name" value="DEXDc"/>
    <property type="match status" value="1"/>
</dbReference>
<evidence type="ECO:0000256" key="4">
    <source>
        <dbReference type="ARBA" id="ARBA00023125"/>
    </source>
</evidence>
<dbReference type="InterPro" id="IPR027417">
    <property type="entry name" value="P-loop_NTPase"/>
</dbReference>
<dbReference type="GO" id="GO:0005737">
    <property type="term" value="C:cytoplasm"/>
    <property type="evidence" value="ECO:0007669"/>
    <property type="project" value="TreeGrafter"/>
</dbReference>
<dbReference type="Gene3D" id="3.40.50.300">
    <property type="entry name" value="P-loop containing nucleotide triphosphate hydrolases"/>
    <property type="match status" value="2"/>
</dbReference>
<dbReference type="NCBIfam" id="NF041063">
    <property type="entry name" value="DpdF"/>
    <property type="match status" value="1"/>
</dbReference>
<dbReference type="Pfam" id="PF00271">
    <property type="entry name" value="Helicase_C"/>
    <property type="match status" value="1"/>
</dbReference>
<feature type="domain" description="Helicase ATP-binding" evidence="8">
    <location>
        <begin position="183"/>
        <end position="372"/>
    </location>
</feature>
<evidence type="ECO:0000313" key="11">
    <source>
        <dbReference type="Proteomes" id="UP000629287"/>
    </source>
</evidence>
<dbReference type="InterPro" id="IPR001650">
    <property type="entry name" value="Helicase_C-like"/>
</dbReference>
<keyword evidence="11" id="KW-1185">Reference proteome</keyword>
<dbReference type="GO" id="GO:0043138">
    <property type="term" value="F:3'-5' DNA helicase activity"/>
    <property type="evidence" value="ECO:0007669"/>
    <property type="project" value="UniProtKB-EC"/>
</dbReference>